<dbReference type="STRING" id="4572.M7YNC7"/>
<name>M7YNC7_TRIUA</name>
<dbReference type="Pfam" id="PF00931">
    <property type="entry name" value="NB-ARC"/>
    <property type="match status" value="1"/>
</dbReference>
<dbReference type="SUPFAM" id="SSF52058">
    <property type="entry name" value="L domain-like"/>
    <property type="match status" value="1"/>
</dbReference>
<evidence type="ECO:0000256" key="1">
    <source>
        <dbReference type="ARBA" id="ARBA00008894"/>
    </source>
</evidence>
<feature type="compositionally biased region" description="Low complexity" evidence="4">
    <location>
        <begin position="1287"/>
        <end position="1296"/>
    </location>
</feature>
<keyword evidence="2" id="KW-0611">Plant defense</keyword>
<dbReference type="PRINTS" id="PR00364">
    <property type="entry name" value="DISEASERSIST"/>
</dbReference>
<gene>
    <name evidence="7" type="ORF">TRIUR3_26110</name>
</gene>
<dbReference type="InterPro" id="IPR002182">
    <property type="entry name" value="NB-ARC"/>
</dbReference>
<dbReference type="GO" id="GO:0005524">
    <property type="term" value="F:ATP binding"/>
    <property type="evidence" value="ECO:0007669"/>
    <property type="project" value="UniProtKB-KW"/>
</dbReference>
<keyword evidence="3" id="KW-0067">ATP-binding</keyword>
<protein>
    <submittedName>
        <fullName evidence="7">Disease resistance protein RPS2</fullName>
    </submittedName>
</protein>
<dbReference type="FunFam" id="1.10.8.430:FF:000003">
    <property type="entry name" value="Probable disease resistance protein At5g66910"/>
    <property type="match status" value="1"/>
</dbReference>
<reference evidence="7" key="1">
    <citation type="journal article" date="2013" name="Nature">
        <title>Draft genome of the wheat A-genome progenitor Triticum urartu.</title>
        <authorList>
            <person name="Ling H.Q."/>
            <person name="Zhao S."/>
            <person name="Liu D."/>
            <person name="Wang J."/>
            <person name="Sun H."/>
            <person name="Zhang C."/>
            <person name="Fan H."/>
            <person name="Li D."/>
            <person name="Dong L."/>
            <person name="Tao Y."/>
            <person name="Gao C."/>
            <person name="Wu H."/>
            <person name="Li Y."/>
            <person name="Cui Y."/>
            <person name="Guo X."/>
            <person name="Zheng S."/>
            <person name="Wang B."/>
            <person name="Yu K."/>
            <person name="Liang Q."/>
            <person name="Yang W."/>
            <person name="Lou X."/>
            <person name="Chen J."/>
            <person name="Feng M."/>
            <person name="Jian J."/>
            <person name="Zhang X."/>
            <person name="Luo G."/>
            <person name="Jiang Y."/>
            <person name="Liu J."/>
            <person name="Wang Z."/>
            <person name="Sha Y."/>
            <person name="Zhang B."/>
            <person name="Wu H."/>
            <person name="Tang D."/>
            <person name="Shen Q."/>
            <person name="Xue P."/>
            <person name="Zou S."/>
            <person name="Wang X."/>
            <person name="Liu X."/>
            <person name="Wang F."/>
            <person name="Yang Y."/>
            <person name="An X."/>
            <person name="Dong Z."/>
            <person name="Zhang K."/>
            <person name="Zhang X."/>
            <person name="Luo M.C."/>
            <person name="Dvorak J."/>
            <person name="Tong Y."/>
            <person name="Wang J."/>
            <person name="Yang H."/>
            <person name="Li Z."/>
            <person name="Wang D."/>
            <person name="Zhang A."/>
            <person name="Wang J."/>
        </authorList>
    </citation>
    <scope>NUCLEOTIDE SEQUENCE</scope>
</reference>
<sequence>MVSAWTIVPGIIATLLVLFITKCWDPVAQHLGHPFDVPRRVDDLLEGIQRLLGLTADHQRDRPRPSSADVQGWMSCIQASQQAAQVIMGRRDALLTHDLGGRTEFAGLLAWLGKHLKNYRERCSVGKLADLELEKVKVLIARGEAYWKEAHAAPHGRNIRWATHPRAVSNATLRANMTLDRAVHRWGSGIRAMEHMLVRALRFVEDTTPGSFGVWGMGGVGKTTLLELVRDSGWESFDHIVFVKVGKQYDVHKVQQCIANNVGASLSSESSMQHSADTIYNHLRDKNFLLLLDDLWKRLDLQAIGIPPITGEPGRHRKVIVTSRRNTVCANMRCQENNIIAAGCLNKEDALLLFLDKVGNRAIQAHSRIPSLAKEVAAQCGGLPLVLCVVGSAMSAKEDPGLWLNAINRLKKSKVHNNLDTDEEVYQCLKYSFDNLANDGLRGCLLLCSLWAQNESIPKEQLIQWCIGLGFSEASDGFEGGEEMIHCLLDASLLEKKGSKVVEMHDVIRDMALWILEADSREQAPMRDERWSVLKQVWIEETERPMGNSNMWPICERKLARMKGIEKNWHTLSTNHAWPAKKDWPKLEMLVKRKDCLSSLPSISDFKALTFLDLGSQFRLEEFPKEICELIELEYLNIVGSGMFALPMELGKLSKLKHLHLRQAWNLRAIPRGLFSGLQNIQVVDLFCDSSERPYRPKSDAVSFSPLLLALADPEIDNLQILGICLQGQSANIEILKKMKRVRVQSLCLLNPFFCSEHQQPQAKNCNVMNLKLLGDLDSLKELAISSSDSLREVAAEWDPTQSPSKDVLLPNLNHLCLENLSTLEKVIWRNTGNHLREVYIIKCGRIKHATWVLQLKFLELLDIRGCTRLELLVDISELWPEEIASNPPRVIFPQLKSITLIHLPELSTICVLPCDFEKLARLSVSSCSKLTAISTHRPVNAARPALLTVGEDEWFARLEHNPHIRRTSRAFIAEFFEPMICHFGKSVLRFRLNKLVRHRRAELIPRSLPSKSEVLDCRMARDGGPDSLELLIRRNFKWSKEVPRISNRNKEYKKKNKHPHSWSSQCHNGKLEEFRGEDEARMRGGVLPLLDMTEEHARNSFWVSMSSKSSTSPSTIALQKRDMQTLRSKLGNEKNDVLTEALGNAEHSGQVKARHRRSRAEYDGMEVTSVQTLLTCASHGTKVPKALGKVHLPIAEETLTAIDDVEGASELFVGEPPEWQTDLRDAKIKCVQWPRKDTDFDQVLPTALAEATTIAPPQQRLPTIISFAAATRGQPPPRPRPETTKTRTVATPPHAAVATTPVAAVLSWRRPAAGSTLVVARYKTLVTTPAATLMATKHAAPASQKKKALVKMVKPNQNKTVDELNEEQLLFALQISLVATNTRKFKNGEPLVELSDEEMEKEFGPACLIFHDYYMEKSKNQANERSSSFTAKFEHKHFHHSEEDYAIPVQFEDLFELYNLGALEAGLMRLWTFAFLEVCNHQTGGTSHSAQLCHDFNVMCHQQPMGTQLCGFYACRHMQIVFNAAEAKDCEIIYNISKSKLGMHELAKIRHELVHYINTEVREEFVQVK</sequence>
<dbReference type="eggNOG" id="KOG4658">
    <property type="taxonomic scope" value="Eukaryota"/>
</dbReference>
<feature type="domain" description="Disease resistance protein At4g27190-like leucine-rich repeats" evidence="6">
    <location>
        <begin position="835"/>
        <end position="934"/>
    </location>
</feature>
<evidence type="ECO:0000259" key="5">
    <source>
        <dbReference type="Pfam" id="PF00931"/>
    </source>
</evidence>
<evidence type="ECO:0000259" key="6">
    <source>
        <dbReference type="Pfam" id="PF23247"/>
    </source>
</evidence>
<proteinExistence type="inferred from homology"/>
<dbReference type="InterPro" id="IPR050905">
    <property type="entry name" value="Plant_NBS-LRR"/>
</dbReference>
<dbReference type="InterPro" id="IPR057135">
    <property type="entry name" value="At4g27190-like_LRR"/>
</dbReference>
<feature type="region of interest" description="Disordered" evidence="4">
    <location>
        <begin position="1271"/>
        <end position="1296"/>
    </location>
</feature>
<dbReference type="PANTHER" id="PTHR33463">
    <property type="entry name" value="NB-ARC DOMAIN-CONTAINING PROTEIN-RELATED"/>
    <property type="match status" value="1"/>
</dbReference>
<dbReference type="InterPro" id="IPR042197">
    <property type="entry name" value="Apaf_helical"/>
</dbReference>
<evidence type="ECO:0000313" key="7">
    <source>
        <dbReference type="EMBL" id="EMS52033.1"/>
    </source>
</evidence>
<organism evidence="7">
    <name type="scientific">Triticum urartu</name>
    <name type="common">Red wild einkorn</name>
    <name type="synonym">Crithodium urartu</name>
    <dbReference type="NCBI Taxonomy" id="4572"/>
    <lineage>
        <taxon>Eukaryota</taxon>
        <taxon>Viridiplantae</taxon>
        <taxon>Streptophyta</taxon>
        <taxon>Embryophyta</taxon>
        <taxon>Tracheophyta</taxon>
        <taxon>Spermatophyta</taxon>
        <taxon>Magnoliopsida</taxon>
        <taxon>Liliopsida</taxon>
        <taxon>Poales</taxon>
        <taxon>Poaceae</taxon>
        <taxon>BOP clade</taxon>
        <taxon>Pooideae</taxon>
        <taxon>Triticodae</taxon>
        <taxon>Triticeae</taxon>
        <taxon>Triticinae</taxon>
        <taxon>Triticum</taxon>
    </lineage>
</organism>
<dbReference type="GO" id="GO:0006952">
    <property type="term" value="P:defense response"/>
    <property type="evidence" value="ECO:0007669"/>
    <property type="project" value="UniProtKB-KW"/>
</dbReference>
<dbReference type="EMBL" id="KD212171">
    <property type="protein sequence ID" value="EMS52033.1"/>
    <property type="molecule type" value="Genomic_DNA"/>
</dbReference>
<evidence type="ECO:0000256" key="4">
    <source>
        <dbReference type="SAM" id="MobiDB-lite"/>
    </source>
</evidence>
<evidence type="ECO:0000256" key="2">
    <source>
        <dbReference type="ARBA" id="ARBA00022821"/>
    </source>
</evidence>
<dbReference type="InterPro" id="IPR027417">
    <property type="entry name" value="P-loop_NTPase"/>
</dbReference>
<evidence type="ECO:0000256" key="3">
    <source>
        <dbReference type="ARBA" id="ARBA00022840"/>
    </source>
</evidence>
<dbReference type="InterPro" id="IPR032675">
    <property type="entry name" value="LRR_dom_sf"/>
</dbReference>
<feature type="domain" description="NB-ARC" evidence="5">
    <location>
        <begin position="204"/>
        <end position="361"/>
    </location>
</feature>
<dbReference type="Gene3D" id="1.10.8.430">
    <property type="entry name" value="Helical domain of apoptotic protease-activating factors"/>
    <property type="match status" value="1"/>
</dbReference>
<dbReference type="Gene3D" id="3.40.50.300">
    <property type="entry name" value="P-loop containing nucleotide triphosphate hydrolases"/>
    <property type="match status" value="1"/>
</dbReference>
<dbReference type="FunFam" id="3.40.50.300:FF:001091">
    <property type="entry name" value="Probable disease resistance protein At1g61300"/>
    <property type="match status" value="1"/>
</dbReference>
<dbReference type="Pfam" id="PF23247">
    <property type="entry name" value="LRR_RPS2"/>
    <property type="match status" value="1"/>
</dbReference>
<accession>M7YNC7</accession>
<dbReference type="GO" id="GO:0043531">
    <property type="term" value="F:ADP binding"/>
    <property type="evidence" value="ECO:0007669"/>
    <property type="project" value="InterPro"/>
</dbReference>
<comment type="similarity">
    <text evidence="1">Belongs to the disease resistance NB-LRR family.</text>
</comment>
<dbReference type="SUPFAM" id="SSF52540">
    <property type="entry name" value="P-loop containing nucleoside triphosphate hydrolases"/>
    <property type="match status" value="1"/>
</dbReference>
<dbReference type="Gene3D" id="3.80.10.10">
    <property type="entry name" value="Ribonuclease Inhibitor"/>
    <property type="match status" value="2"/>
</dbReference>
<keyword evidence="3" id="KW-0547">Nucleotide-binding</keyword>